<dbReference type="Pfam" id="PF05016">
    <property type="entry name" value="ParE_toxin"/>
    <property type="match status" value="1"/>
</dbReference>
<reference evidence="2 3" key="1">
    <citation type="submission" date="2019-03" db="EMBL/GenBank/DDBJ databases">
        <title>Genomic Encyclopedia of Type Strains, Phase IV (KMG-IV): sequencing the most valuable type-strain genomes for metagenomic binning, comparative biology and taxonomic classification.</title>
        <authorList>
            <person name="Goeker M."/>
        </authorList>
    </citation>
    <scope>NUCLEOTIDE SEQUENCE [LARGE SCALE GENOMIC DNA]</scope>
    <source>
        <strain evidence="2 3">DSM 28867</strain>
    </source>
</reference>
<organism evidence="2 3">
    <name type="scientific">Breznakia blatticola</name>
    <dbReference type="NCBI Taxonomy" id="1754012"/>
    <lineage>
        <taxon>Bacteria</taxon>
        <taxon>Bacillati</taxon>
        <taxon>Bacillota</taxon>
        <taxon>Erysipelotrichia</taxon>
        <taxon>Erysipelotrichales</taxon>
        <taxon>Erysipelotrichaceae</taxon>
        <taxon>Breznakia</taxon>
    </lineage>
</organism>
<dbReference type="InterPro" id="IPR007712">
    <property type="entry name" value="RelE/ParE_toxin"/>
</dbReference>
<evidence type="ECO:0000256" key="1">
    <source>
        <dbReference type="ARBA" id="ARBA00022649"/>
    </source>
</evidence>
<dbReference type="OrthoDB" id="3268478at2"/>
<gene>
    <name evidence="2" type="ORF">EDD63_12625</name>
</gene>
<comment type="caution">
    <text evidence="2">The sequence shown here is derived from an EMBL/GenBank/DDBJ whole genome shotgun (WGS) entry which is preliminary data.</text>
</comment>
<protein>
    <submittedName>
        <fullName evidence="2">Plasmid stabilization system protein ParE</fullName>
    </submittedName>
</protein>
<dbReference type="SUPFAM" id="SSF143011">
    <property type="entry name" value="RelE-like"/>
    <property type="match status" value="1"/>
</dbReference>
<keyword evidence="3" id="KW-1185">Reference proteome</keyword>
<name>A0A4R7ZIJ8_9FIRM</name>
<keyword evidence="1" id="KW-1277">Toxin-antitoxin system</keyword>
<dbReference type="InterPro" id="IPR035093">
    <property type="entry name" value="RelE/ParE_toxin_dom_sf"/>
</dbReference>
<dbReference type="RefSeq" id="WP_134170069.1">
    <property type="nucleotide sequence ID" value="NZ_SODD01000026.1"/>
</dbReference>
<dbReference type="Gene3D" id="3.30.2310.20">
    <property type="entry name" value="RelE-like"/>
    <property type="match status" value="1"/>
</dbReference>
<dbReference type="AlphaFoldDB" id="A0A4R7ZIJ8"/>
<proteinExistence type="predicted"/>
<accession>A0A4R7ZIJ8</accession>
<sequence>MEKYKVVISPKAIKELESIYDYITHTILAPESAKKLTNQIKHDILNMSTFPMSHQDRIEGNYAGKNYKQLLVDKYIVIFRINEIDKTVLVVTIQYQGRNI</sequence>
<dbReference type="Proteomes" id="UP000294743">
    <property type="component" value="Unassembled WGS sequence"/>
</dbReference>
<evidence type="ECO:0000313" key="3">
    <source>
        <dbReference type="Proteomes" id="UP000294743"/>
    </source>
</evidence>
<evidence type="ECO:0000313" key="2">
    <source>
        <dbReference type="EMBL" id="TDW16261.1"/>
    </source>
</evidence>
<dbReference type="EMBL" id="SODD01000026">
    <property type="protein sequence ID" value="TDW16261.1"/>
    <property type="molecule type" value="Genomic_DNA"/>
</dbReference>